<dbReference type="HOGENOM" id="CLU_3214317_0_0_9"/>
<organism evidence="1">
    <name type="scientific">Clostridium botulinum (strain Eklund 17B / Type B)</name>
    <dbReference type="NCBI Taxonomy" id="935198"/>
    <lineage>
        <taxon>Bacteria</taxon>
        <taxon>Bacillati</taxon>
        <taxon>Bacillota</taxon>
        <taxon>Clostridia</taxon>
        <taxon>Eubacteriales</taxon>
        <taxon>Clostridiaceae</taxon>
        <taxon>Clostridium</taxon>
    </lineage>
</organism>
<proteinExistence type="predicted"/>
<dbReference type="PATRIC" id="fig|935198.13.peg.1830"/>
<evidence type="ECO:0000313" key="1">
    <source>
        <dbReference type="EMBL" id="ACD22457.1"/>
    </source>
</evidence>
<sequence length="44" mass="5075">MLKETKKNEKTGITVRIVNPEAIPAAEKKIREMMIEAINKKYSE</sequence>
<dbReference type="KEGG" id="cbk:CLL_A1880"/>
<accession>U4PKS4</accession>
<dbReference type="EMBL" id="CP001056">
    <property type="protein sequence ID" value="ACD22457.1"/>
    <property type="molecule type" value="Genomic_DNA"/>
</dbReference>
<protein>
    <submittedName>
        <fullName evidence="1">Uncharacterized protein</fullName>
    </submittedName>
</protein>
<dbReference type="AlphaFoldDB" id="B2TMS6"/>
<reference evidence="1" key="2">
    <citation type="submission" date="2009-08" db="EMBL/GenBank/DDBJ databases">
        <authorList>
            <person name="Shrivastava S."/>
            <person name="Brinkac L.M."/>
            <person name="Dodson R.J."/>
            <person name="Harkins D.M."/>
            <person name="Durkin A.S."/>
            <person name="Sutton G."/>
        </authorList>
    </citation>
    <scope>NUCLEOTIDE SEQUENCE</scope>
    <source>
        <strain evidence="1">Eklund 17B</strain>
    </source>
</reference>
<name>B2TMS6_CLOBB</name>
<reference evidence="1" key="1">
    <citation type="submission" date="2009-06" db="EMBL/GenBank/DDBJ databases">
        <authorList>
            <consortium name="US DOE Joint Genome Institute (JGI-PGF)"/>
            <person name="Lucas S."/>
            <person name="Copeland A."/>
            <person name="Lapidus A."/>
            <person name="Glavina del Rio T."/>
            <person name="Dalin E."/>
            <person name="Tice H."/>
            <person name="Bruce D."/>
            <person name="Goodwin L."/>
            <person name="Pitluck S."/>
            <person name="Kyrpides N."/>
            <person name="Mavromatis K."/>
            <person name="Ivanova N."/>
            <person name="Saunders E."/>
            <person name="Brettin T."/>
            <person name="Detter J.C."/>
            <person name="Han C."/>
            <person name="Larimer F."/>
            <person name="Land M."/>
            <person name="Hauser L."/>
            <person name="Markowitz V."/>
            <person name="Cheng J.-F."/>
            <person name="Hugenholtz P."/>
            <person name="Woyke T."/>
            <person name="Wu D."/>
            <person name="Gronow S."/>
            <person name="Klenk H.-P."/>
            <person name="Eisen J.A."/>
        </authorList>
    </citation>
    <scope>NUCLEOTIDE SEQUENCE</scope>
    <source>
        <strain evidence="1">Eklund 17B</strain>
    </source>
</reference>
<gene>
    <name evidence="1" type="ordered locus">CLL_A1880</name>
</gene>
<accession>B2TMS6</accession>